<gene>
    <name evidence="2" type="ORF">CALMAC_LOCUS13621</name>
</gene>
<dbReference type="Proteomes" id="UP000410492">
    <property type="component" value="Unassembled WGS sequence"/>
</dbReference>
<keyword evidence="3" id="KW-1185">Reference proteome</keyword>
<feature type="region of interest" description="Disordered" evidence="1">
    <location>
        <begin position="143"/>
        <end position="163"/>
    </location>
</feature>
<organism evidence="2 3">
    <name type="scientific">Callosobruchus maculatus</name>
    <name type="common">Southern cowpea weevil</name>
    <name type="synonym">Pulse bruchid</name>
    <dbReference type="NCBI Taxonomy" id="64391"/>
    <lineage>
        <taxon>Eukaryota</taxon>
        <taxon>Metazoa</taxon>
        <taxon>Ecdysozoa</taxon>
        <taxon>Arthropoda</taxon>
        <taxon>Hexapoda</taxon>
        <taxon>Insecta</taxon>
        <taxon>Pterygota</taxon>
        <taxon>Neoptera</taxon>
        <taxon>Endopterygota</taxon>
        <taxon>Coleoptera</taxon>
        <taxon>Polyphaga</taxon>
        <taxon>Cucujiformia</taxon>
        <taxon>Chrysomeloidea</taxon>
        <taxon>Chrysomelidae</taxon>
        <taxon>Bruchinae</taxon>
        <taxon>Bruchini</taxon>
        <taxon>Callosobruchus</taxon>
    </lineage>
</organism>
<feature type="region of interest" description="Disordered" evidence="1">
    <location>
        <begin position="42"/>
        <end position="69"/>
    </location>
</feature>
<dbReference type="EMBL" id="CAACVG010009730">
    <property type="protein sequence ID" value="VEN54011.1"/>
    <property type="molecule type" value="Genomic_DNA"/>
</dbReference>
<evidence type="ECO:0000256" key="1">
    <source>
        <dbReference type="SAM" id="MobiDB-lite"/>
    </source>
</evidence>
<proteinExistence type="predicted"/>
<protein>
    <submittedName>
        <fullName evidence="2">Uncharacterized protein</fullName>
    </submittedName>
</protein>
<sequence>MTKKRRLSGSSPVKVEIKEENTMGIDYLMAKGRLKGVLKQLIENSSEEDSDSSTDKRYSRKRKAERVPQPYHHTYVMKLFDRSVDLARFEEDTPLYPICRAWMQNQPKNPQTIVKRRVSTPEPEERSWNEDDSLTEVTRLPAPSRPFETRIPSPLPEQQQNKDNINLNYDECEAPEKEVLIQTHLERWAKVKRKWIQTAAKNEERYAKSTEILKAIYTNAQDVAE</sequence>
<dbReference type="OrthoDB" id="6287771at2759"/>
<dbReference type="AlphaFoldDB" id="A0A653D1H2"/>
<dbReference type="PANTHER" id="PTHR31336:SF3">
    <property type="entry name" value="PROTEIN LIN-37 HOMOLOG"/>
    <property type="match status" value="1"/>
</dbReference>
<dbReference type="GO" id="GO:0031523">
    <property type="term" value="C:Myb complex"/>
    <property type="evidence" value="ECO:0007669"/>
    <property type="project" value="TreeGrafter"/>
</dbReference>
<dbReference type="PANTHER" id="PTHR31336">
    <property type="entry name" value="LIN37 HOMOLOG"/>
    <property type="match status" value="1"/>
</dbReference>
<dbReference type="GO" id="GO:0017053">
    <property type="term" value="C:transcription repressor complex"/>
    <property type="evidence" value="ECO:0007669"/>
    <property type="project" value="InterPro"/>
</dbReference>
<evidence type="ECO:0000313" key="2">
    <source>
        <dbReference type="EMBL" id="VEN54011.1"/>
    </source>
</evidence>
<dbReference type="InterPro" id="IPR028226">
    <property type="entry name" value="LIN37"/>
</dbReference>
<dbReference type="GO" id="GO:0000122">
    <property type="term" value="P:negative regulation of transcription by RNA polymerase II"/>
    <property type="evidence" value="ECO:0007669"/>
    <property type="project" value="TreeGrafter"/>
</dbReference>
<accession>A0A653D1H2</accession>
<evidence type="ECO:0000313" key="3">
    <source>
        <dbReference type="Proteomes" id="UP000410492"/>
    </source>
</evidence>
<reference evidence="2 3" key="1">
    <citation type="submission" date="2019-01" db="EMBL/GenBank/DDBJ databases">
        <authorList>
            <person name="Sayadi A."/>
        </authorList>
    </citation>
    <scope>NUCLEOTIDE SEQUENCE [LARGE SCALE GENOMIC DNA]</scope>
</reference>
<dbReference type="Pfam" id="PF15306">
    <property type="entry name" value="LIN37"/>
    <property type="match status" value="1"/>
</dbReference>
<name>A0A653D1H2_CALMS</name>